<feature type="compositionally biased region" description="Low complexity" evidence="1">
    <location>
        <begin position="10"/>
        <end position="19"/>
    </location>
</feature>
<protein>
    <submittedName>
        <fullName evidence="2">Uncharacterized protein</fullName>
    </submittedName>
</protein>
<reference evidence="2 3" key="1">
    <citation type="journal article" date="2020" name="Nature">
        <title>Six reference-quality genomes reveal evolution of bat adaptations.</title>
        <authorList>
            <person name="Jebb D."/>
            <person name="Huang Z."/>
            <person name="Pippel M."/>
            <person name="Hughes G.M."/>
            <person name="Lavrichenko K."/>
            <person name="Devanna P."/>
            <person name="Winkler S."/>
            <person name="Jermiin L.S."/>
            <person name="Skirmuntt E.C."/>
            <person name="Katzourakis A."/>
            <person name="Burkitt-Gray L."/>
            <person name="Ray D.A."/>
            <person name="Sullivan K.A.M."/>
            <person name="Roscito J.G."/>
            <person name="Kirilenko B.M."/>
            <person name="Davalos L.M."/>
            <person name="Corthals A.P."/>
            <person name="Power M.L."/>
            <person name="Jones G."/>
            <person name="Ransome R.D."/>
            <person name="Dechmann D.K.N."/>
            <person name="Locatelli A.G."/>
            <person name="Puechmaille S.J."/>
            <person name="Fedrigo O."/>
            <person name="Jarvis E.D."/>
            <person name="Hiller M."/>
            <person name="Vernes S.C."/>
            <person name="Myers E.W."/>
            <person name="Teeling E.C."/>
        </authorList>
    </citation>
    <scope>NUCLEOTIDE SEQUENCE [LARGE SCALE GENOMIC DNA]</scope>
    <source>
        <strain evidence="2">MRouAeg1</strain>
        <tissue evidence="2">Muscle</tissue>
    </source>
</reference>
<evidence type="ECO:0000256" key="1">
    <source>
        <dbReference type="SAM" id="MobiDB-lite"/>
    </source>
</evidence>
<sequence>MRRSESRNFQAEGAAAAQALSPEQKGTEVRQTKRRAGCWSGPPLPTLHPCRGCMPVLSVPHSTARISRNGFYTPHLFRPVLGANAQKRDFWIKGAAHFKWWESLPEASLTAFCFFPFPTQRSAEKARPASPRVFASCCSNVQRPQRLPLAHRDRRGFLARPSRLPRPGPNRRPPPLLLPLPYAESSHLSKRHRLRAQGVPGLGTTARLKNEGSSSDWWGPQSIKLCLVGWLEAQWLGVPTPTVPRHTSPLNRESCIFTGPNVHEIQYAHVVTG</sequence>
<dbReference type="Proteomes" id="UP000593571">
    <property type="component" value="Unassembled WGS sequence"/>
</dbReference>
<evidence type="ECO:0000313" key="3">
    <source>
        <dbReference type="Proteomes" id="UP000593571"/>
    </source>
</evidence>
<comment type="caution">
    <text evidence="2">The sequence shown here is derived from an EMBL/GenBank/DDBJ whole genome shotgun (WGS) entry which is preliminary data.</text>
</comment>
<feature type="region of interest" description="Disordered" evidence="1">
    <location>
        <begin position="1"/>
        <end position="37"/>
    </location>
</feature>
<keyword evidence="3" id="KW-1185">Reference proteome</keyword>
<dbReference type="EMBL" id="JACASE010000007">
    <property type="protein sequence ID" value="KAF6447712.1"/>
    <property type="molecule type" value="Genomic_DNA"/>
</dbReference>
<organism evidence="2 3">
    <name type="scientific">Rousettus aegyptiacus</name>
    <name type="common">Egyptian fruit bat</name>
    <name type="synonym">Pteropus aegyptiacus</name>
    <dbReference type="NCBI Taxonomy" id="9407"/>
    <lineage>
        <taxon>Eukaryota</taxon>
        <taxon>Metazoa</taxon>
        <taxon>Chordata</taxon>
        <taxon>Craniata</taxon>
        <taxon>Vertebrata</taxon>
        <taxon>Euteleostomi</taxon>
        <taxon>Mammalia</taxon>
        <taxon>Eutheria</taxon>
        <taxon>Laurasiatheria</taxon>
        <taxon>Chiroptera</taxon>
        <taxon>Yinpterochiroptera</taxon>
        <taxon>Pteropodoidea</taxon>
        <taxon>Pteropodidae</taxon>
        <taxon>Rousettinae</taxon>
        <taxon>Rousettus</taxon>
    </lineage>
</organism>
<accession>A0A7J8FKP4</accession>
<name>A0A7J8FKP4_ROUAE</name>
<gene>
    <name evidence="2" type="ORF">HJG63_012091</name>
</gene>
<dbReference type="AlphaFoldDB" id="A0A7J8FKP4"/>
<proteinExistence type="predicted"/>
<evidence type="ECO:0000313" key="2">
    <source>
        <dbReference type="EMBL" id="KAF6447712.1"/>
    </source>
</evidence>